<sequence length="49" mass="5658">MIHPFHVHAARAGQQRTPRRGAYHVQPAERPGRRNVRAPALWRRRGGQP</sequence>
<evidence type="ECO:0000256" key="1">
    <source>
        <dbReference type="SAM" id="MobiDB-lite"/>
    </source>
</evidence>
<name>A0A7X2ITS5_9BURK</name>
<gene>
    <name evidence="2" type="ORF">GJ700_30060</name>
</gene>
<dbReference type="AlphaFoldDB" id="A0A7X2ITS5"/>
<keyword evidence="3" id="KW-1185">Reference proteome</keyword>
<evidence type="ECO:0000313" key="3">
    <source>
        <dbReference type="Proteomes" id="UP000446768"/>
    </source>
</evidence>
<reference evidence="2 3" key="1">
    <citation type="submission" date="2019-11" db="EMBL/GenBank/DDBJ databases">
        <title>Novel species isolated from a subtropical stream in China.</title>
        <authorList>
            <person name="Lu H."/>
        </authorList>
    </citation>
    <scope>NUCLEOTIDE SEQUENCE [LARGE SCALE GENOMIC DNA]</scope>
    <source>
        <strain evidence="2 3">FT92W</strain>
    </source>
</reference>
<protein>
    <submittedName>
        <fullName evidence="2">Uncharacterized protein</fullName>
    </submittedName>
</protein>
<comment type="caution">
    <text evidence="2">The sequence shown here is derived from an EMBL/GenBank/DDBJ whole genome shotgun (WGS) entry which is preliminary data.</text>
</comment>
<feature type="region of interest" description="Disordered" evidence="1">
    <location>
        <begin position="1"/>
        <end position="49"/>
    </location>
</feature>
<dbReference type="Proteomes" id="UP000446768">
    <property type="component" value="Unassembled WGS sequence"/>
</dbReference>
<dbReference type="EMBL" id="WKJJ01000025">
    <property type="protein sequence ID" value="MRV75966.1"/>
    <property type="molecule type" value="Genomic_DNA"/>
</dbReference>
<proteinExistence type="predicted"/>
<feature type="non-terminal residue" evidence="2">
    <location>
        <position position="49"/>
    </location>
</feature>
<evidence type="ECO:0000313" key="2">
    <source>
        <dbReference type="EMBL" id="MRV75966.1"/>
    </source>
</evidence>
<organism evidence="2 3">
    <name type="scientific">Pseudoduganella rivuli</name>
    <dbReference type="NCBI Taxonomy" id="2666085"/>
    <lineage>
        <taxon>Bacteria</taxon>
        <taxon>Pseudomonadati</taxon>
        <taxon>Pseudomonadota</taxon>
        <taxon>Betaproteobacteria</taxon>
        <taxon>Burkholderiales</taxon>
        <taxon>Oxalobacteraceae</taxon>
        <taxon>Telluria group</taxon>
        <taxon>Pseudoduganella</taxon>
    </lineage>
</organism>
<accession>A0A7X2ITS5</accession>